<evidence type="ECO:0000256" key="1">
    <source>
        <dbReference type="SAM" id="MobiDB-lite"/>
    </source>
</evidence>
<dbReference type="Proteomes" id="UP000783863">
    <property type="component" value="Unassembled WGS sequence"/>
</dbReference>
<organism evidence="2 3">
    <name type="scientific">Haloarcula salinisoli</name>
    <dbReference type="NCBI Taxonomy" id="2487746"/>
    <lineage>
        <taxon>Archaea</taxon>
        <taxon>Methanobacteriati</taxon>
        <taxon>Methanobacteriota</taxon>
        <taxon>Stenosarchaea group</taxon>
        <taxon>Halobacteria</taxon>
        <taxon>Halobacteriales</taxon>
        <taxon>Haloarculaceae</taxon>
        <taxon>Haloarcula</taxon>
    </lineage>
</organism>
<sequence length="302" mass="32840">MGTAVLGSFAGCAQFDQSASGGDGSNGEATETEAEADEPTGPYRAWLPEPDAFGEDHYYFWYIDYAQLRANESHFDPEVYDVYTEDEALFARSDFSAADVDGAVSLTPVNDGNTYAVVTGSFSATAVADSLTEREFEEDRDIDEYTVYRNPGRGEFGVKDGTIVLTGNPDSDHVRTLIETKNGEVSRYTEASEAMATLLQPVGPETFVGGDTSDPYTDEQAEPESFQFAGQVGYSFGETVDGDRTTREIVVLFETADDVDMDAIAQFTGSDWFATSTDVSSKQEGRLVTITAELPTDEFYAN</sequence>
<reference evidence="2" key="1">
    <citation type="submission" date="2021-06" db="EMBL/GenBank/DDBJ databases">
        <title>Halomicroarcula sp. F24A a new haloarchaeum isolated from saline soil.</title>
        <authorList>
            <person name="Duran-Viseras A."/>
            <person name="Sanchez-Porro C."/>
            <person name="Ventosa A."/>
        </authorList>
    </citation>
    <scope>NUCLEOTIDE SEQUENCE</scope>
    <source>
        <strain evidence="2">F24A</strain>
    </source>
</reference>
<gene>
    <name evidence="2" type="ORF">EGD98_03835</name>
</gene>
<comment type="caution">
    <text evidence="2">The sequence shown here is derived from an EMBL/GenBank/DDBJ whole genome shotgun (WGS) entry which is preliminary data.</text>
</comment>
<keyword evidence="3" id="KW-1185">Reference proteome</keyword>
<evidence type="ECO:0000313" key="2">
    <source>
        <dbReference type="EMBL" id="MBX0302801.1"/>
    </source>
</evidence>
<feature type="region of interest" description="Disordered" evidence="1">
    <location>
        <begin position="17"/>
        <end position="47"/>
    </location>
</feature>
<dbReference type="EMBL" id="RKLQ01000001">
    <property type="protein sequence ID" value="MBX0302801.1"/>
    <property type="molecule type" value="Genomic_DNA"/>
</dbReference>
<dbReference type="AlphaFoldDB" id="A0A8J8C6Z2"/>
<evidence type="ECO:0000313" key="3">
    <source>
        <dbReference type="Proteomes" id="UP000783863"/>
    </source>
</evidence>
<protein>
    <submittedName>
        <fullName evidence="2">Uncharacterized protein</fullName>
    </submittedName>
</protein>
<proteinExistence type="predicted"/>
<dbReference type="RefSeq" id="WP_220587030.1">
    <property type="nucleotide sequence ID" value="NZ_RKLQ01000001.1"/>
</dbReference>
<name>A0A8J8C6Z2_9EURY</name>
<accession>A0A8J8C6Z2</accession>